<keyword evidence="10" id="KW-1185">Reference proteome</keyword>
<accession>A0A7W5VGS3</accession>
<dbReference type="GO" id="GO:0055085">
    <property type="term" value="P:transmembrane transport"/>
    <property type="evidence" value="ECO:0007669"/>
    <property type="project" value="InterPro"/>
</dbReference>
<reference evidence="9 10" key="1">
    <citation type="submission" date="2020-08" db="EMBL/GenBank/DDBJ databases">
        <title>Sequencing the genomes of 1000 actinobacteria strains.</title>
        <authorList>
            <person name="Klenk H.-P."/>
        </authorList>
    </citation>
    <scope>NUCLEOTIDE SEQUENCE [LARGE SCALE GENOMIC DNA]</scope>
    <source>
        <strain evidence="9 10">DSM 44320</strain>
    </source>
</reference>
<dbReference type="Proteomes" id="UP000579945">
    <property type="component" value="Unassembled WGS sequence"/>
</dbReference>
<gene>
    <name evidence="9" type="ORF">FHR33_007618</name>
</gene>
<protein>
    <submittedName>
        <fullName evidence="9">Multiple sugar transport system permease protein</fullName>
    </submittedName>
</protein>
<dbReference type="GO" id="GO:0005886">
    <property type="term" value="C:plasma membrane"/>
    <property type="evidence" value="ECO:0007669"/>
    <property type="project" value="UniProtKB-SubCell"/>
</dbReference>
<evidence type="ECO:0000256" key="2">
    <source>
        <dbReference type="ARBA" id="ARBA00022448"/>
    </source>
</evidence>
<name>A0A7W5VGS3_9ACTN</name>
<dbReference type="RefSeq" id="WP_221241407.1">
    <property type="nucleotide sequence ID" value="NZ_BAAAXX010000129.1"/>
</dbReference>
<feature type="transmembrane region" description="Helical" evidence="7">
    <location>
        <begin position="104"/>
        <end position="128"/>
    </location>
</feature>
<dbReference type="PANTHER" id="PTHR43744">
    <property type="entry name" value="ABC TRANSPORTER PERMEASE PROTEIN MG189-RELATED-RELATED"/>
    <property type="match status" value="1"/>
</dbReference>
<keyword evidence="6 7" id="KW-0472">Membrane</keyword>
<evidence type="ECO:0000256" key="7">
    <source>
        <dbReference type="RuleBase" id="RU363032"/>
    </source>
</evidence>
<feature type="transmembrane region" description="Helical" evidence="7">
    <location>
        <begin position="237"/>
        <end position="257"/>
    </location>
</feature>
<evidence type="ECO:0000256" key="3">
    <source>
        <dbReference type="ARBA" id="ARBA00022475"/>
    </source>
</evidence>
<keyword evidence="9" id="KW-0762">Sugar transport</keyword>
<evidence type="ECO:0000256" key="5">
    <source>
        <dbReference type="ARBA" id="ARBA00022989"/>
    </source>
</evidence>
<dbReference type="CDD" id="cd06261">
    <property type="entry name" value="TM_PBP2"/>
    <property type="match status" value="1"/>
</dbReference>
<evidence type="ECO:0000256" key="1">
    <source>
        <dbReference type="ARBA" id="ARBA00004651"/>
    </source>
</evidence>
<keyword evidence="3" id="KW-1003">Cell membrane</keyword>
<dbReference type="EMBL" id="JACIBV010000001">
    <property type="protein sequence ID" value="MBB3731758.1"/>
    <property type="molecule type" value="Genomic_DNA"/>
</dbReference>
<feature type="transmembrane region" description="Helical" evidence="7">
    <location>
        <begin position="179"/>
        <end position="204"/>
    </location>
</feature>
<dbReference type="Gene3D" id="1.10.3720.10">
    <property type="entry name" value="MetI-like"/>
    <property type="match status" value="1"/>
</dbReference>
<comment type="caution">
    <text evidence="9">The sequence shown here is derived from an EMBL/GenBank/DDBJ whole genome shotgun (WGS) entry which is preliminary data.</text>
</comment>
<feature type="transmembrane region" description="Helical" evidence="7">
    <location>
        <begin position="12"/>
        <end position="34"/>
    </location>
</feature>
<dbReference type="InterPro" id="IPR035906">
    <property type="entry name" value="MetI-like_sf"/>
</dbReference>
<dbReference type="InterPro" id="IPR000515">
    <property type="entry name" value="MetI-like"/>
</dbReference>
<dbReference type="PANTHER" id="PTHR43744:SF12">
    <property type="entry name" value="ABC TRANSPORTER PERMEASE PROTEIN MG189-RELATED"/>
    <property type="match status" value="1"/>
</dbReference>
<evidence type="ECO:0000313" key="10">
    <source>
        <dbReference type="Proteomes" id="UP000579945"/>
    </source>
</evidence>
<evidence type="ECO:0000256" key="4">
    <source>
        <dbReference type="ARBA" id="ARBA00022692"/>
    </source>
</evidence>
<dbReference type="AlphaFoldDB" id="A0A7W5VGS3"/>
<keyword evidence="4 7" id="KW-0812">Transmembrane</keyword>
<evidence type="ECO:0000256" key="6">
    <source>
        <dbReference type="ARBA" id="ARBA00023136"/>
    </source>
</evidence>
<dbReference type="SUPFAM" id="SSF161098">
    <property type="entry name" value="MetI-like"/>
    <property type="match status" value="1"/>
</dbReference>
<feature type="domain" description="ABC transmembrane type-1" evidence="8">
    <location>
        <begin position="69"/>
        <end position="258"/>
    </location>
</feature>
<dbReference type="PROSITE" id="PS50928">
    <property type="entry name" value="ABC_TM1"/>
    <property type="match status" value="1"/>
</dbReference>
<feature type="transmembrane region" description="Helical" evidence="7">
    <location>
        <begin position="140"/>
        <end position="158"/>
    </location>
</feature>
<sequence>MRRLRLPSKWHLVLAPMSAVVLLPFVWLVLSSVMTQAELNRFPPAIWPEGVDLGGYRTVVERSNFLRWFLNSVIVSGAIVLAQVVLCSMAGYAFARIRFVGSKLVLVLVIATALIPFQLTVIPTFLMFNRMGLTDTLGALIVPQLSSAVGIYLMTSFFQSFPKELEEAARIDGCSRVAVFYRVVLPVARPALAALAVITFITAWNDLFWPLVAINSEDNYTVQVGLTTFQGQHRADWPAIMAGTVMTTLPVLAVFLFGQRRFVQALTGAVKG</sequence>
<evidence type="ECO:0000313" key="9">
    <source>
        <dbReference type="EMBL" id="MBB3731758.1"/>
    </source>
</evidence>
<keyword evidence="5 7" id="KW-1133">Transmembrane helix</keyword>
<organism evidence="9 10">
    <name type="scientific">Nonomuraea dietziae</name>
    <dbReference type="NCBI Taxonomy" id="65515"/>
    <lineage>
        <taxon>Bacteria</taxon>
        <taxon>Bacillati</taxon>
        <taxon>Actinomycetota</taxon>
        <taxon>Actinomycetes</taxon>
        <taxon>Streptosporangiales</taxon>
        <taxon>Streptosporangiaceae</taxon>
        <taxon>Nonomuraea</taxon>
    </lineage>
</organism>
<evidence type="ECO:0000259" key="8">
    <source>
        <dbReference type="PROSITE" id="PS50928"/>
    </source>
</evidence>
<dbReference type="GeneID" id="95393831"/>
<dbReference type="Pfam" id="PF00528">
    <property type="entry name" value="BPD_transp_1"/>
    <property type="match status" value="1"/>
</dbReference>
<comment type="similarity">
    <text evidence="7">Belongs to the binding-protein-dependent transport system permease family.</text>
</comment>
<keyword evidence="2 7" id="KW-0813">Transport</keyword>
<comment type="subcellular location">
    <subcellularLocation>
        <location evidence="1 7">Cell membrane</location>
        <topology evidence="1 7">Multi-pass membrane protein</topology>
    </subcellularLocation>
</comment>
<feature type="transmembrane region" description="Helical" evidence="7">
    <location>
        <begin position="68"/>
        <end position="92"/>
    </location>
</feature>
<proteinExistence type="inferred from homology"/>